<dbReference type="Proteomes" id="UP001596266">
    <property type="component" value="Unassembled WGS sequence"/>
</dbReference>
<proteinExistence type="predicted"/>
<keyword evidence="2" id="KW-1185">Reference proteome</keyword>
<gene>
    <name evidence="1" type="ORF">ACFP57_10750</name>
</gene>
<dbReference type="InterPro" id="IPR016795">
    <property type="entry name" value="UCP021697"/>
</dbReference>
<evidence type="ECO:0000313" key="1">
    <source>
        <dbReference type="EMBL" id="MFC6397456.1"/>
    </source>
</evidence>
<organism evidence="1 2">
    <name type="scientific">Luteococcus sanguinis</name>
    <dbReference type="NCBI Taxonomy" id="174038"/>
    <lineage>
        <taxon>Bacteria</taxon>
        <taxon>Bacillati</taxon>
        <taxon>Actinomycetota</taxon>
        <taxon>Actinomycetes</taxon>
        <taxon>Propionibacteriales</taxon>
        <taxon>Propionibacteriaceae</taxon>
        <taxon>Luteococcus</taxon>
    </lineage>
</organism>
<reference evidence="2" key="1">
    <citation type="journal article" date="2019" name="Int. J. Syst. Evol. Microbiol.">
        <title>The Global Catalogue of Microorganisms (GCM) 10K type strain sequencing project: providing services to taxonomists for standard genome sequencing and annotation.</title>
        <authorList>
            <consortium name="The Broad Institute Genomics Platform"/>
            <consortium name="The Broad Institute Genome Sequencing Center for Infectious Disease"/>
            <person name="Wu L."/>
            <person name="Ma J."/>
        </authorList>
    </citation>
    <scope>NUCLEOTIDE SEQUENCE [LARGE SCALE GENOMIC DNA]</scope>
    <source>
        <strain evidence="2">CGMCC 1.15277</strain>
    </source>
</reference>
<dbReference type="EMBL" id="JBHSUA010000020">
    <property type="protein sequence ID" value="MFC6397456.1"/>
    <property type="molecule type" value="Genomic_DNA"/>
</dbReference>
<sequence length="141" mass="15258">MSQTAVDEYPGARIGLPESGRGSLASWRARFAALIVDWAACMLLSRLLFGDGVLRGHDWRRFAPMAIYFLEKTALTALASGSFGQLLARIAVVRLDGEPIGWVRSAARAFMKCIIVPAGVIGGDRRALDDLALGTVVVNRR</sequence>
<dbReference type="PIRSF" id="PIRSF021697">
    <property type="entry name" value="UCP021697"/>
    <property type="match status" value="1"/>
</dbReference>
<accession>A0ABW1X2A1</accession>
<name>A0ABW1X2A1_9ACTN</name>
<dbReference type="RefSeq" id="WP_343885747.1">
    <property type="nucleotide sequence ID" value="NZ_BAAAKI010000010.1"/>
</dbReference>
<comment type="caution">
    <text evidence="1">The sequence shown here is derived from an EMBL/GenBank/DDBJ whole genome shotgun (WGS) entry which is preliminary data.</text>
</comment>
<protein>
    <submittedName>
        <fullName evidence="1">RDD family protein</fullName>
    </submittedName>
</protein>
<evidence type="ECO:0000313" key="2">
    <source>
        <dbReference type="Proteomes" id="UP001596266"/>
    </source>
</evidence>